<evidence type="ECO:0000256" key="3">
    <source>
        <dbReference type="ARBA" id="ARBA00022840"/>
    </source>
</evidence>
<dbReference type="EMBL" id="CP060286">
    <property type="protein sequence ID" value="QNK39348.1"/>
    <property type="molecule type" value="Genomic_DNA"/>
</dbReference>
<feature type="domain" description="ABC transporter" evidence="4">
    <location>
        <begin position="2"/>
        <end position="219"/>
    </location>
</feature>
<dbReference type="GO" id="GO:0005886">
    <property type="term" value="C:plasma membrane"/>
    <property type="evidence" value="ECO:0007669"/>
    <property type="project" value="TreeGrafter"/>
</dbReference>
<dbReference type="CDD" id="cd03255">
    <property type="entry name" value="ABC_MJ0796_LolCDE_FtsE"/>
    <property type="match status" value="1"/>
</dbReference>
<keyword evidence="3 5" id="KW-0067">ATP-binding</keyword>
<evidence type="ECO:0000313" key="5">
    <source>
        <dbReference type="EMBL" id="QNK39348.1"/>
    </source>
</evidence>
<protein>
    <submittedName>
        <fullName evidence="5">ABC transporter ATP-binding protein</fullName>
    </submittedName>
</protein>
<sequence>MIEFKNISKYYRYKKIETNALDHISLKIDKNEMVAIMGPSGSGKTTLLNIAGALLTQSSGEYLFDHKPIVGNESEMARFRNNHIGFVLQHFALIKNRNVFYNIALPLKYQKMKKDQVEKIVSTVAESLGISNRLKMYPHMLSGGECQRVAIARAVVTHPNMILADEPTSSLDDDNKYEVLNILKRLNNCGATILIATHDNTVAQICDRKIQLNNGHIVE</sequence>
<dbReference type="SMART" id="SM00382">
    <property type="entry name" value="AAA"/>
    <property type="match status" value="1"/>
</dbReference>
<evidence type="ECO:0000313" key="6">
    <source>
        <dbReference type="Proteomes" id="UP000515909"/>
    </source>
</evidence>
<dbReference type="Gene3D" id="3.40.50.300">
    <property type="entry name" value="P-loop containing nucleotide triphosphate hydrolases"/>
    <property type="match status" value="1"/>
</dbReference>
<dbReference type="SUPFAM" id="SSF52540">
    <property type="entry name" value="P-loop containing nucleoside triphosphate hydrolases"/>
    <property type="match status" value="1"/>
</dbReference>
<evidence type="ECO:0000256" key="1">
    <source>
        <dbReference type="ARBA" id="ARBA00022448"/>
    </source>
</evidence>
<dbReference type="PANTHER" id="PTHR24220:SF86">
    <property type="entry name" value="ABC TRANSPORTER ABCH.1"/>
    <property type="match status" value="1"/>
</dbReference>
<evidence type="ECO:0000256" key="2">
    <source>
        <dbReference type="ARBA" id="ARBA00022741"/>
    </source>
</evidence>
<dbReference type="AlphaFoldDB" id="A0A7G8T6V7"/>
<keyword evidence="1" id="KW-0813">Transport</keyword>
<dbReference type="GO" id="GO:0098796">
    <property type="term" value="C:membrane protein complex"/>
    <property type="evidence" value="ECO:0007669"/>
    <property type="project" value="UniProtKB-ARBA"/>
</dbReference>
<dbReference type="KEGG" id="cfem:HCR03_11335"/>
<dbReference type="GO" id="GO:0016887">
    <property type="term" value="F:ATP hydrolysis activity"/>
    <property type="evidence" value="ECO:0007669"/>
    <property type="project" value="InterPro"/>
</dbReference>
<dbReference type="PANTHER" id="PTHR24220">
    <property type="entry name" value="IMPORT ATP-BINDING PROTEIN"/>
    <property type="match status" value="1"/>
</dbReference>
<dbReference type="PROSITE" id="PS00211">
    <property type="entry name" value="ABC_TRANSPORTER_1"/>
    <property type="match status" value="1"/>
</dbReference>
<dbReference type="InterPro" id="IPR017871">
    <property type="entry name" value="ABC_transporter-like_CS"/>
</dbReference>
<dbReference type="InterPro" id="IPR017911">
    <property type="entry name" value="MacB-like_ATP-bd"/>
</dbReference>
<reference evidence="5 6" key="1">
    <citation type="submission" date="2020-08" db="EMBL/GenBank/DDBJ databases">
        <title>The isolate Caproiciproducens sp. 7D4C2 produces n-caproate at mildly acidic conditions from hexoses: genome and rBOX comparison with related strains and chain-elongating bacteria.</title>
        <authorList>
            <person name="Esquivel-Elizondo S."/>
            <person name="Bagci C."/>
            <person name="Temovska M."/>
            <person name="Jeon B.S."/>
            <person name="Bessarab I."/>
            <person name="Williams R.B.H."/>
            <person name="Huson D.H."/>
            <person name="Angenent L.T."/>
        </authorList>
    </citation>
    <scope>NUCLEOTIDE SEQUENCE [LARGE SCALE GENOMIC DNA]</scope>
    <source>
        <strain evidence="5 6">7D4C2</strain>
    </source>
</reference>
<dbReference type="GO" id="GO:0022857">
    <property type="term" value="F:transmembrane transporter activity"/>
    <property type="evidence" value="ECO:0007669"/>
    <property type="project" value="TreeGrafter"/>
</dbReference>
<dbReference type="InterPro" id="IPR003439">
    <property type="entry name" value="ABC_transporter-like_ATP-bd"/>
</dbReference>
<dbReference type="FunFam" id="3.40.50.300:FF:000032">
    <property type="entry name" value="Export ABC transporter ATP-binding protein"/>
    <property type="match status" value="1"/>
</dbReference>
<dbReference type="RefSeq" id="WP_187034278.1">
    <property type="nucleotide sequence ID" value="NZ_CP060286.1"/>
</dbReference>
<accession>A0A7G8T6V7</accession>
<dbReference type="InterPro" id="IPR015854">
    <property type="entry name" value="ABC_transpr_LolD-like"/>
</dbReference>
<dbReference type="InterPro" id="IPR027417">
    <property type="entry name" value="P-loop_NTPase"/>
</dbReference>
<dbReference type="Proteomes" id="UP000515909">
    <property type="component" value="Chromosome"/>
</dbReference>
<dbReference type="GO" id="GO:0005524">
    <property type="term" value="F:ATP binding"/>
    <property type="evidence" value="ECO:0007669"/>
    <property type="project" value="UniProtKB-KW"/>
</dbReference>
<proteinExistence type="predicted"/>
<organism evidence="5 6">
    <name type="scientific">Caproicibacter fermentans</name>
    <dbReference type="NCBI Taxonomy" id="2576756"/>
    <lineage>
        <taxon>Bacteria</taxon>
        <taxon>Bacillati</taxon>
        <taxon>Bacillota</taxon>
        <taxon>Clostridia</taxon>
        <taxon>Eubacteriales</taxon>
        <taxon>Acutalibacteraceae</taxon>
        <taxon>Caproicibacter</taxon>
    </lineage>
</organism>
<evidence type="ECO:0000259" key="4">
    <source>
        <dbReference type="PROSITE" id="PS50893"/>
    </source>
</evidence>
<dbReference type="PROSITE" id="PS50893">
    <property type="entry name" value="ABC_TRANSPORTER_2"/>
    <property type="match status" value="1"/>
</dbReference>
<keyword evidence="2" id="KW-0547">Nucleotide-binding</keyword>
<dbReference type="InterPro" id="IPR003593">
    <property type="entry name" value="AAA+_ATPase"/>
</dbReference>
<dbReference type="Pfam" id="PF00005">
    <property type="entry name" value="ABC_tran"/>
    <property type="match status" value="1"/>
</dbReference>
<name>A0A7G8T6V7_9FIRM</name>
<gene>
    <name evidence="5" type="ORF">HCR03_11335</name>
</gene>